<accession>A0A921QPS8</accession>
<keyword evidence="2" id="KW-0433">Leucine-rich repeat</keyword>
<reference evidence="10" key="2">
    <citation type="submission" date="2020-10" db="EMBL/GenBank/DDBJ databases">
        <authorList>
            <person name="Cooper E.A."/>
            <person name="Brenton Z.W."/>
            <person name="Flinn B.S."/>
            <person name="Jenkins J."/>
            <person name="Shu S."/>
            <person name="Flowers D."/>
            <person name="Luo F."/>
            <person name="Wang Y."/>
            <person name="Xia P."/>
            <person name="Barry K."/>
            <person name="Daum C."/>
            <person name="Lipzen A."/>
            <person name="Yoshinaga Y."/>
            <person name="Schmutz J."/>
            <person name="Saski C."/>
            <person name="Vermerris W."/>
            <person name="Kresovich S."/>
        </authorList>
    </citation>
    <scope>NUCLEOTIDE SEQUENCE</scope>
</reference>
<keyword evidence="3" id="KW-0677">Repeat</keyword>
<feature type="domain" description="Disease resistance N-terminal" evidence="9">
    <location>
        <begin position="23"/>
        <end position="91"/>
    </location>
</feature>
<dbReference type="PRINTS" id="PR00364">
    <property type="entry name" value="DISEASERSIST"/>
</dbReference>
<dbReference type="Pfam" id="PF18052">
    <property type="entry name" value="Rx_N"/>
    <property type="match status" value="1"/>
</dbReference>
<evidence type="ECO:0000256" key="7">
    <source>
        <dbReference type="SAM" id="Coils"/>
    </source>
</evidence>
<dbReference type="InterPro" id="IPR027417">
    <property type="entry name" value="P-loop_NTPase"/>
</dbReference>
<evidence type="ECO:0000256" key="5">
    <source>
        <dbReference type="ARBA" id="ARBA00022821"/>
    </source>
</evidence>
<reference evidence="10" key="1">
    <citation type="journal article" date="2019" name="BMC Genomics">
        <title>A new reference genome for Sorghum bicolor reveals high levels of sequence similarity between sweet and grain genotypes: implications for the genetics of sugar metabolism.</title>
        <authorList>
            <person name="Cooper E.A."/>
            <person name="Brenton Z.W."/>
            <person name="Flinn B.S."/>
            <person name="Jenkins J."/>
            <person name="Shu S."/>
            <person name="Flowers D."/>
            <person name="Luo F."/>
            <person name="Wang Y."/>
            <person name="Xia P."/>
            <person name="Barry K."/>
            <person name="Daum C."/>
            <person name="Lipzen A."/>
            <person name="Yoshinaga Y."/>
            <person name="Schmutz J."/>
            <person name="Saski C."/>
            <person name="Vermerris W."/>
            <person name="Kresovich S."/>
        </authorList>
    </citation>
    <scope>NUCLEOTIDE SEQUENCE</scope>
</reference>
<evidence type="ECO:0000259" key="8">
    <source>
        <dbReference type="Pfam" id="PF00931"/>
    </source>
</evidence>
<evidence type="ECO:0008006" key="12">
    <source>
        <dbReference type="Google" id="ProtNLM"/>
    </source>
</evidence>
<evidence type="ECO:0000256" key="1">
    <source>
        <dbReference type="ARBA" id="ARBA00008894"/>
    </source>
</evidence>
<dbReference type="InterPro" id="IPR002182">
    <property type="entry name" value="NB-ARC"/>
</dbReference>
<dbReference type="GO" id="GO:0043531">
    <property type="term" value="F:ADP binding"/>
    <property type="evidence" value="ECO:0007669"/>
    <property type="project" value="InterPro"/>
</dbReference>
<feature type="coiled-coil region" evidence="7">
    <location>
        <begin position="35"/>
        <end position="62"/>
    </location>
</feature>
<feature type="domain" description="NB-ARC" evidence="8">
    <location>
        <begin position="194"/>
        <end position="349"/>
    </location>
</feature>
<comment type="caution">
    <text evidence="10">The sequence shown here is derived from an EMBL/GenBank/DDBJ whole genome shotgun (WGS) entry which is preliminary data.</text>
</comment>
<protein>
    <recommendedName>
        <fullName evidence="12">NB-ARC domain-containing protein</fullName>
    </recommendedName>
</protein>
<evidence type="ECO:0000313" key="10">
    <source>
        <dbReference type="EMBL" id="KAG0524825.1"/>
    </source>
</evidence>
<gene>
    <name evidence="10" type="ORF">BDA96_06G001600</name>
</gene>
<dbReference type="SUPFAM" id="SSF52540">
    <property type="entry name" value="P-loop containing nucleoside triphosphate hydrolases"/>
    <property type="match status" value="1"/>
</dbReference>
<evidence type="ECO:0000313" key="11">
    <source>
        <dbReference type="Proteomes" id="UP000807115"/>
    </source>
</evidence>
<dbReference type="GO" id="GO:0006952">
    <property type="term" value="P:defense response"/>
    <property type="evidence" value="ECO:0007669"/>
    <property type="project" value="UniProtKB-KW"/>
</dbReference>
<dbReference type="GO" id="GO:0005524">
    <property type="term" value="F:ATP binding"/>
    <property type="evidence" value="ECO:0007669"/>
    <property type="project" value="UniProtKB-KW"/>
</dbReference>
<dbReference type="Pfam" id="PF00931">
    <property type="entry name" value="NB-ARC"/>
    <property type="match status" value="1"/>
</dbReference>
<proteinExistence type="inferred from homology"/>
<keyword evidence="7" id="KW-0175">Coiled coil</keyword>
<dbReference type="EMBL" id="CM027685">
    <property type="protein sequence ID" value="KAG0524825.1"/>
    <property type="molecule type" value="Genomic_DNA"/>
</dbReference>
<evidence type="ECO:0000256" key="3">
    <source>
        <dbReference type="ARBA" id="ARBA00022737"/>
    </source>
</evidence>
<comment type="similarity">
    <text evidence="1">Belongs to the disease resistance NB-LRR family.</text>
</comment>
<dbReference type="Gene3D" id="1.20.5.4130">
    <property type="match status" value="1"/>
</dbReference>
<dbReference type="AlphaFoldDB" id="A0A921QPS8"/>
<evidence type="ECO:0000256" key="2">
    <source>
        <dbReference type="ARBA" id="ARBA00022614"/>
    </source>
</evidence>
<dbReference type="PANTHER" id="PTHR36766:SF40">
    <property type="entry name" value="DISEASE RESISTANCE PROTEIN RGA3"/>
    <property type="match status" value="1"/>
</dbReference>
<evidence type="ECO:0000256" key="6">
    <source>
        <dbReference type="ARBA" id="ARBA00022840"/>
    </source>
</evidence>
<evidence type="ECO:0000259" key="9">
    <source>
        <dbReference type="Pfam" id="PF18052"/>
    </source>
</evidence>
<name>A0A921QPS8_SORBI</name>
<keyword evidence="5" id="KW-0611">Plant defense</keyword>
<evidence type="ECO:0000256" key="4">
    <source>
        <dbReference type="ARBA" id="ARBA00022741"/>
    </source>
</evidence>
<dbReference type="Gene3D" id="3.40.50.300">
    <property type="entry name" value="P-loop containing nucleotide triphosphate hydrolases"/>
    <property type="match status" value="1"/>
</dbReference>
<organism evidence="10 11">
    <name type="scientific">Sorghum bicolor</name>
    <name type="common">Sorghum</name>
    <name type="synonym">Sorghum vulgare</name>
    <dbReference type="NCBI Taxonomy" id="4558"/>
    <lineage>
        <taxon>Eukaryota</taxon>
        <taxon>Viridiplantae</taxon>
        <taxon>Streptophyta</taxon>
        <taxon>Embryophyta</taxon>
        <taxon>Tracheophyta</taxon>
        <taxon>Spermatophyta</taxon>
        <taxon>Magnoliopsida</taxon>
        <taxon>Liliopsida</taxon>
        <taxon>Poales</taxon>
        <taxon>Poaceae</taxon>
        <taxon>PACMAD clade</taxon>
        <taxon>Panicoideae</taxon>
        <taxon>Andropogonodae</taxon>
        <taxon>Andropogoneae</taxon>
        <taxon>Sorghinae</taxon>
        <taxon>Sorghum</taxon>
    </lineage>
</organism>
<dbReference type="PANTHER" id="PTHR36766">
    <property type="entry name" value="PLANT BROAD-SPECTRUM MILDEW RESISTANCE PROTEIN RPW8"/>
    <property type="match status" value="1"/>
</dbReference>
<dbReference type="Proteomes" id="UP000807115">
    <property type="component" value="Chromosome 6"/>
</dbReference>
<dbReference type="InterPro" id="IPR041118">
    <property type="entry name" value="Rx_N"/>
</dbReference>
<sequence>MAAMAGDKLSGALASAVVKVAHDKLVSALRLTMPDEKLRRHMEELKQKMEAVAEVVGDADRRSIKELAVREWLICLEDAAYGIWDMVDELQWKPVTVEVHHPCGLSIATARKGRSIGSRMVKAKKDLDDLLQSGLQGRLAFEMDADKGKMEQSTYEAYPATPSVADNIQDHIVGRNEDKQRVMDIILSAAASDSSEGLFVIAIAGPRGIGKTTLANMVFSDAATLIRDYARAWVTVGRKFDLKKIGNCILSQLLSSNTKDKHQDYSSSSDVESIMKHLDQLLLEGGTGNKLLVVLDDLWPYDSSDLDGLRRMLQGVGKADRKVIVIVTTRRLGVARGLARSKDATMELEPLLCEITTKCLGPLAIHAIGSTLQSKSPKEIRSVLNSNIWNV</sequence>
<keyword evidence="4" id="KW-0547">Nucleotide-binding</keyword>
<keyword evidence="6" id="KW-0067">ATP-binding</keyword>